<evidence type="ECO:0000259" key="1">
    <source>
        <dbReference type="SMART" id="SM00382"/>
    </source>
</evidence>
<dbReference type="InterPro" id="IPR047187">
    <property type="entry name" value="SF1_C_Upf1"/>
</dbReference>
<dbReference type="Pfam" id="PF13086">
    <property type="entry name" value="AAA_11"/>
    <property type="match status" value="2"/>
</dbReference>
<dbReference type="FunFam" id="3.40.50.300:FF:000742">
    <property type="entry name" value="NFX1-type zinc finger-containing protein 1"/>
    <property type="match status" value="1"/>
</dbReference>
<reference evidence="2 3" key="1">
    <citation type="submission" date="2024-07" db="EMBL/GenBank/DDBJ databases">
        <title>Chromosome-level genome assembly of the water stick insect Ranatra chinensis (Heteroptera: Nepidae).</title>
        <authorList>
            <person name="Liu X."/>
        </authorList>
    </citation>
    <scope>NUCLEOTIDE SEQUENCE [LARGE SCALE GENOMIC DNA]</scope>
    <source>
        <strain evidence="2">Cailab_2021Rc</strain>
        <tissue evidence="2">Muscle</tissue>
    </source>
</reference>
<organism evidence="2 3">
    <name type="scientific">Ranatra chinensis</name>
    <dbReference type="NCBI Taxonomy" id="642074"/>
    <lineage>
        <taxon>Eukaryota</taxon>
        <taxon>Metazoa</taxon>
        <taxon>Ecdysozoa</taxon>
        <taxon>Arthropoda</taxon>
        <taxon>Hexapoda</taxon>
        <taxon>Insecta</taxon>
        <taxon>Pterygota</taxon>
        <taxon>Neoptera</taxon>
        <taxon>Paraneoptera</taxon>
        <taxon>Hemiptera</taxon>
        <taxon>Heteroptera</taxon>
        <taxon>Panheteroptera</taxon>
        <taxon>Nepomorpha</taxon>
        <taxon>Nepidae</taxon>
        <taxon>Ranatrinae</taxon>
        <taxon>Ranatra</taxon>
    </lineage>
</organism>
<dbReference type="SUPFAM" id="SSF52540">
    <property type="entry name" value="P-loop containing nucleoside triphosphate hydrolases"/>
    <property type="match status" value="1"/>
</dbReference>
<accession>A0ABD0YUB8</accession>
<dbReference type="InterPro" id="IPR003593">
    <property type="entry name" value="AAA+_ATPase"/>
</dbReference>
<proteinExistence type="predicted"/>
<dbReference type="Proteomes" id="UP001558652">
    <property type="component" value="Unassembled WGS sequence"/>
</dbReference>
<dbReference type="Gene3D" id="3.40.50.300">
    <property type="entry name" value="P-loop containing nucleotide triphosphate hydrolases"/>
    <property type="match status" value="2"/>
</dbReference>
<dbReference type="PANTHER" id="PTHR10887">
    <property type="entry name" value="DNA2/NAM7 HELICASE FAMILY"/>
    <property type="match status" value="1"/>
</dbReference>
<dbReference type="InterPro" id="IPR041677">
    <property type="entry name" value="DNA2/NAM7_AAA_11"/>
</dbReference>
<keyword evidence="3" id="KW-1185">Reference proteome</keyword>
<evidence type="ECO:0000313" key="2">
    <source>
        <dbReference type="EMBL" id="KAL1139578.1"/>
    </source>
</evidence>
<dbReference type="InterPro" id="IPR041679">
    <property type="entry name" value="DNA2/NAM7-like_C"/>
</dbReference>
<dbReference type="Pfam" id="PF25396">
    <property type="entry name" value="ZNFX1"/>
    <property type="match status" value="1"/>
</dbReference>
<protein>
    <recommendedName>
        <fullName evidence="1">AAA+ ATPase domain-containing protein</fullName>
    </recommendedName>
</protein>
<dbReference type="InterPro" id="IPR027417">
    <property type="entry name" value="P-loop_NTPase"/>
</dbReference>
<dbReference type="Pfam" id="PF13087">
    <property type="entry name" value="AAA_12"/>
    <property type="match status" value="1"/>
</dbReference>
<gene>
    <name evidence="2" type="ORF">AAG570_006560</name>
</gene>
<comment type="caution">
    <text evidence="2">The sequence shown here is derived from an EMBL/GenBank/DDBJ whole genome shotgun (WGS) entry which is preliminary data.</text>
</comment>
<feature type="domain" description="AAA+ ATPase" evidence="1">
    <location>
        <begin position="259"/>
        <end position="430"/>
    </location>
</feature>
<name>A0ABD0YUB8_9HEMI</name>
<dbReference type="EMBL" id="JBFDAA010000002">
    <property type="protein sequence ID" value="KAL1139578.1"/>
    <property type="molecule type" value="Genomic_DNA"/>
</dbReference>
<dbReference type="CDD" id="cd18808">
    <property type="entry name" value="SF1_C_Upf1"/>
    <property type="match status" value="1"/>
</dbReference>
<dbReference type="InterPro" id="IPR057373">
    <property type="entry name" value="ZNFX1"/>
</dbReference>
<evidence type="ECO:0000313" key="3">
    <source>
        <dbReference type="Proteomes" id="UP001558652"/>
    </source>
</evidence>
<dbReference type="InterPro" id="IPR045055">
    <property type="entry name" value="DNA2/NAM7-like"/>
</dbReference>
<sequence>MKSFQPPPNDFRNISVFPTPDDLIEDQTYLRPNIVTGSYIDPYHYLDVQFRLLREDFIDPLRRGIKWYIKSLREKMNTKCHDIRIYKNKKTSLKAAYIVDFSENNFYKKINWENSKRLIYGSLLLFSEDNFHTFILGTVEDRNSVYLNKGIVSVILYEAEMQNCLGKRYVMAESSVYFEPYFHVLSCLQTMGFNSLPMQNYILVQNSNINLPPAYLMKNGSICSIERFDVDLLNPDSWPTPSALRLDVSQFEAFKAALTREFVVIQGPPGTGKTHMGLLIAKMLLNNYSLIESPLLVVCYTNHALDQFLEGLLPFTNDIVRVGGQSRNEALEQLNEINEMANIATIKNTNIKVIGMTTTGAAKHQYLLRSLGPKIVIVEEAAEVLEAHILVALTNQCEHLILIGDHKQLHPNPAAYKIAKDYHLDISLFERMIKNGMNAFSLTVQHRMRKEISALITPAIYESLYNDESVLDYPSIRGIKHNLFFIDHDKLEQSEEDSGSHINKHEADFLLALCKYLILQDYSAEDITILTTYSGQQFYMRQKRKDSKLLKGVRIAVVDNYQGEENKIILLSLVRSNAAKNIGFLKTENRVCVALSRAKHGMYIIGNMSCLKESTIWQKINQTLESQNAIGNSNYC</sequence>
<dbReference type="PANTHER" id="PTHR10887:SF341">
    <property type="entry name" value="NFX1-TYPE ZINC FINGER-CONTAINING PROTEIN 1"/>
    <property type="match status" value="1"/>
</dbReference>
<dbReference type="SMART" id="SM00382">
    <property type="entry name" value="AAA"/>
    <property type="match status" value="1"/>
</dbReference>
<dbReference type="CDD" id="cd17936">
    <property type="entry name" value="EEXXEc_NFX1"/>
    <property type="match status" value="1"/>
</dbReference>
<dbReference type="AlphaFoldDB" id="A0ABD0YUB8"/>